<dbReference type="Gene3D" id="3.30.420.10">
    <property type="entry name" value="Ribonuclease H-like superfamily/Ribonuclease H"/>
    <property type="match status" value="1"/>
</dbReference>
<keyword evidence="7" id="KW-0378">Hydrolase</keyword>
<dbReference type="PROSITE" id="PS50879">
    <property type="entry name" value="RNASE_H_1"/>
    <property type="match status" value="1"/>
</dbReference>
<evidence type="ECO:0000256" key="5">
    <source>
        <dbReference type="ARBA" id="ARBA00022723"/>
    </source>
</evidence>
<feature type="domain" description="RNase H type-1" evidence="9">
    <location>
        <begin position="25"/>
        <end position="175"/>
    </location>
</feature>
<evidence type="ECO:0000256" key="8">
    <source>
        <dbReference type="SAM" id="MobiDB-lite"/>
    </source>
</evidence>
<dbReference type="EMBL" id="CANHGI010000003">
    <property type="protein sequence ID" value="CAI5445767.1"/>
    <property type="molecule type" value="Genomic_DNA"/>
</dbReference>
<dbReference type="InterPro" id="IPR050092">
    <property type="entry name" value="RNase_H"/>
</dbReference>
<dbReference type="Pfam" id="PF00075">
    <property type="entry name" value="RNase_H"/>
    <property type="match status" value="1"/>
</dbReference>
<sequence length="176" mass="19838">MSYRRSSNDYYYYDNRNQSGNSGRSDRTGVVYTDGACSRNGRSDASAGWGYCWSDSNGRINRESHGPVEGRQTNNRAELVAIRNALESSHSRNYDRVVVRTDSDLACRTMNDYVHKWDRNGYTTSQGTPVANQDVIRQINGLKNDFKEVVFQHVPGHSGHAGNERADQLARQGARQ</sequence>
<feature type="compositionally biased region" description="Low complexity" evidence="8">
    <location>
        <begin position="1"/>
        <end position="17"/>
    </location>
</feature>
<dbReference type="InterPro" id="IPR002156">
    <property type="entry name" value="RNaseH_domain"/>
</dbReference>
<dbReference type="GO" id="GO:0003676">
    <property type="term" value="F:nucleic acid binding"/>
    <property type="evidence" value="ECO:0007669"/>
    <property type="project" value="InterPro"/>
</dbReference>
<evidence type="ECO:0000256" key="3">
    <source>
        <dbReference type="ARBA" id="ARBA00012180"/>
    </source>
</evidence>
<evidence type="ECO:0000256" key="7">
    <source>
        <dbReference type="ARBA" id="ARBA00022801"/>
    </source>
</evidence>
<evidence type="ECO:0000256" key="1">
    <source>
        <dbReference type="ARBA" id="ARBA00000077"/>
    </source>
</evidence>
<dbReference type="PANTHER" id="PTHR10642">
    <property type="entry name" value="RIBONUCLEASE H1"/>
    <property type="match status" value="1"/>
</dbReference>
<dbReference type="OrthoDB" id="90239at2759"/>
<evidence type="ECO:0000313" key="11">
    <source>
        <dbReference type="Proteomes" id="UP001152747"/>
    </source>
</evidence>
<comment type="similarity">
    <text evidence="2">Belongs to the RNase H family.</text>
</comment>
<evidence type="ECO:0000256" key="4">
    <source>
        <dbReference type="ARBA" id="ARBA00022722"/>
    </source>
</evidence>
<dbReference type="InterPro" id="IPR012337">
    <property type="entry name" value="RNaseH-like_sf"/>
</dbReference>
<dbReference type="AlphaFoldDB" id="A0A9P1IM45"/>
<feature type="region of interest" description="Disordered" evidence="8">
    <location>
        <begin position="154"/>
        <end position="176"/>
    </location>
</feature>
<dbReference type="SUPFAM" id="SSF53098">
    <property type="entry name" value="Ribonuclease H-like"/>
    <property type="match status" value="1"/>
</dbReference>
<evidence type="ECO:0000313" key="10">
    <source>
        <dbReference type="EMBL" id="CAI5445767.1"/>
    </source>
</evidence>
<comment type="catalytic activity">
    <reaction evidence="1">
        <text>Endonucleolytic cleavage to 5'-phosphomonoester.</text>
        <dbReference type="EC" id="3.1.26.4"/>
    </reaction>
</comment>
<evidence type="ECO:0000256" key="6">
    <source>
        <dbReference type="ARBA" id="ARBA00022759"/>
    </source>
</evidence>
<accession>A0A9P1IM45</accession>
<dbReference type="GO" id="GO:0046872">
    <property type="term" value="F:metal ion binding"/>
    <property type="evidence" value="ECO:0007669"/>
    <property type="project" value="UniProtKB-KW"/>
</dbReference>
<dbReference type="CDD" id="cd09280">
    <property type="entry name" value="RNase_HI_eukaryote_like"/>
    <property type="match status" value="1"/>
</dbReference>
<name>A0A9P1IM45_9PELO</name>
<evidence type="ECO:0000256" key="2">
    <source>
        <dbReference type="ARBA" id="ARBA00005300"/>
    </source>
</evidence>
<organism evidence="10 11">
    <name type="scientific">Caenorhabditis angaria</name>
    <dbReference type="NCBI Taxonomy" id="860376"/>
    <lineage>
        <taxon>Eukaryota</taxon>
        <taxon>Metazoa</taxon>
        <taxon>Ecdysozoa</taxon>
        <taxon>Nematoda</taxon>
        <taxon>Chromadorea</taxon>
        <taxon>Rhabditida</taxon>
        <taxon>Rhabditina</taxon>
        <taxon>Rhabditomorpha</taxon>
        <taxon>Rhabditoidea</taxon>
        <taxon>Rhabditidae</taxon>
        <taxon>Peloderinae</taxon>
        <taxon>Caenorhabditis</taxon>
    </lineage>
</organism>
<keyword evidence="4" id="KW-0540">Nuclease</keyword>
<dbReference type="InterPro" id="IPR036397">
    <property type="entry name" value="RNaseH_sf"/>
</dbReference>
<keyword evidence="11" id="KW-1185">Reference proteome</keyword>
<proteinExistence type="inferred from homology"/>
<keyword evidence="6" id="KW-0255">Endonuclease</keyword>
<dbReference type="Proteomes" id="UP001152747">
    <property type="component" value="Unassembled WGS sequence"/>
</dbReference>
<feature type="region of interest" description="Disordered" evidence="8">
    <location>
        <begin position="1"/>
        <end position="29"/>
    </location>
</feature>
<gene>
    <name evidence="10" type="ORF">CAMP_LOCUS8404</name>
</gene>
<evidence type="ECO:0000259" key="9">
    <source>
        <dbReference type="PROSITE" id="PS50879"/>
    </source>
</evidence>
<dbReference type="GO" id="GO:0004523">
    <property type="term" value="F:RNA-DNA hybrid ribonuclease activity"/>
    <property type="evidence" value="ECO:0007669"/>
    <property type="project" value="UniProtKB-EC"/>
</dbReference>
<comment type="caution">
    <text evidence="10">The sequence shown here is derived from an EMBL/GenBank/DDBJ whole genome shotgun (WGS) entry which is preliminary data.</text>
</comment>
<dbReference type="PANTHER" id="PTHR10642:SF26">
    <property type="entry name" value="RIBONUCLEASE H1"/>
    <property type="match status" value="1"/>
</dbReference>
<keyword evidence="5" id="KW-0479">Metal-binding</keyword>
<dbReference type="EC" id="3.1.26.4" evidence="3"/>
<reference evidence="10" key="1">
    <citation type="submission" date="2022-11" db="EMBL/GenBank/DDBJ databases">
        <authorList>
            <person name="Kikuchi T."/>
        </authorList>
    </citation>
    <scope>NUCLEOTIDE SEQUENCE</scope>
    <source>
        <strain evidence="10">PS1010</strain>
    </source>
</reference>
<protein>
    <recommendedName>
        <fullName evidence="3">ribonuclease H</fullName>
        <ecNumber evidence="3">3.1.26.4</ecNumber>
    </recommendedName>
</protein>
<dbReference type="GO" id="GO:0043137">
    <property type="term" value="P:DNA replication, removal of RNA primer"/>
    <property type="evidence" value="ECO:0007669"/>
    <property type="project" value="TreeGrafter"/>
</dbReference>